<protein>
    <submittedName>
        <fullName evidence="3">Uncharacterized protein LOC106456908</fullName>
    </submittedName>
</protein>
<dbReference type="Pfam" id="PF00650">
    <property type="entry name" value="CRAL_TRIO"/>
    <property type="match status" value="2"/>
</dbReference>
<dbReference type="InterPro" id="IPR036865">
    <property type="entry name" value="CRAL-TRIO_dom_sf"/>
</dbReference>
<dbReference type="PANTHER" id="PTHR10174:SF130">
    <property type="entry name" value="ALPHA-TOCOPHEROL TRANSFER PROTEIN-LIKE"/>
    <property type="match status" value="1"/>
</dbReference>
<reference evidence="3" key="1">
    <citation type="submission" date="2025-08" db="UniProtKB">
        <authorList>
            <consortium name="RefSeq"/>
        </authorList>
    </citation>
    <scope>IDENTIFICATION</scope>
    <source>
        <tissue evidence="3">Muscle</tissue>
    </source>
</reference>
<dbReference type="Gene3D" id="3.40.525.10">
    <property type="entry name" value="CRAL-TRIO lipid binding domain"/>
    <property type="match status" value="2"/>
</dbReference>
<dbReference type="Pfam" id="PF03765">
    <property type="entry name" value="CRAL_TRIO_N"/>
    <property type="match status" value="1"/>
</dbReference>
<evidence type="ECO:0000313" key="3">
    <source>
        <dbReference type="RefSeq" id="XP_022238406.1"/>
    </source>
</evidence>
<dbReference type="SUPFAM" id="SSF46938">
    <property type="entry name" value="CRAL/TRIO N-terminal domain"/>
    <property type="match status" value="2"/>
</dbReference>
<feature type="domain" description="CRAL-TRIO" evidence="1">
    <location>
        <begin position="108"/>
        <end position="273"/>
    </location>
</feature>
<keyword evidence="2" id="KW-1185">Reference proteome</keyword>
<dbReference type="Gene3D" id="1.10.8.20">
    <property type="entry name" value="N-terminal domain of phosphatidylinositol transfer protein sec14p"/>
    <property type="match status" value="2"/>
</dbReference>
<evidence type="ECO:0000313" key="2">
    <source>
        <dbReference type="Proteomes" id="UP000694941"/>
    </source>
</evidence>
<dbReference type="InterPro" id="IPR011074">
    <property type="entry name" value="CRAL/TRIO_N_dom"/>
</dbReference>
<accession>A0ABM1S451</accession>
<feature type="domain" description="CRAL-TRIO" evidence="1">
    <location>
        <begin position="431"/>
        <end position="596"/>
    </location>
</feature>
<dbReference type="Proteomes" id="UP000694941">
    <property type="component" value="Unplaced"/>
</dbReference>
<dbReference type="CDD" id="cd00170">
    <property type="entry name" value="SEC14"/>
    <property type="match status" value="2"/>
</dbReference>
<dbReference type="PROSITE" id="PS50191">
    <property type="entry name" value="CRAL_TRIO"/>
    <property type="match status" value="2"/>
</dbReference>
<evidence type="ECO:0000259" key="1">
    <source>
        <dbReference type="PROSITE" id="PS50191"/>
    </source>
</evidence>
<dbReference type="PRINTS" id="PR00180">
    <property type="entry name" value="CRETINALDHBP"/>
</dbReference>
<name>A0ABM1S451_LIMPO</name>
<gene>
    <name evidence="3" type="primary">LOC106456908</name>
</gene>
<dbReference type="GeneID" id="106456908"/>
<dbReference type="RefSeq" id="XP_022238406.1">
    <property type="nucleotide sequence ID" value="XM_022382698.1"/>
</dbReference>
<organism evidence="2 3">
    <name type="scientific">Limulus polyphemus</name>
    <name type="common">Atlantic horseshoe crab</name>
    <dbReference type="NCBI Taxonomy" id="6850"/>
    <lineage>
        <taxon>Eukaryota</taxon>
        <taxon>Metazoa</taxon>
        <taxon>Ecdysozoa</taxon>
        <taxon>Arthropoda</taxon>
        <taxon>Chelicerata</taxon>
        <taxon>Merostomata</taxon>
        <taxon>Xiphosura</taxon>
        <taxon>Limulidae</taxon>
        <taxon>Limulus</taxon>
    </lineage>
</organism>
<dbReference type="PANTHER" id="PTHR10174">
    <property type="entry name" value="ALPHA-TOCOPHEROL TRANSFER PROTEIN-RELATED"/>
    <property type="match status" value="1"/>
</dbReference>
<sequence>MDQNTRSEDGSQIGLEIVDTPTSNYTLSQALEKKAEEELMEKPEWRARDIQALREMLQDEPNLIVPSDDAFLIRFLRARKFDYDRAFRLIKQYYTLRANNPELFKDFVPSALKDVFSANIEGFLQHRDPEGHAIFVIRGGVWDPTKHSANEVYRANLLCLEKAIEDPATQINGIIALLDLKEFSFYHIRQMSPAHCRRMVLLIQNCFPGRFKGIHIINEPAVFDILFALVKPFLSEKLKNRIHFHGENLQSLHEHFPPSILPAEFGGQLGPFNNQEFVNQLLADEHKFQDYLQYGYHSEVTPEGGEGGIRLIFLLMDQRATKQHVNLKNNNKENYSERSGCSSASESNRKISSCTEHHRHPVKHDRVIRHREIQIFRNLVLGDPDLVIPLDDEFLLKFLRSRKFDPDRALHLLQKYYRLRVDNPVLFQDFVPSAVKEVFSDNIQGILPHRTPSGAAIFVFKTSSWNTCKFDADDIFRANLMCLEKAIGEEDTQKHGIAAILDLRGFGFGHFRQVTPNHARRIIALVQDCFPARFKDIHIVNEPTLFGVLFNLVKPFLSEKLKNRIYIHGNDFTSLHQYIPADILPFDYGGHLEPFNNENWHLDIQNSEDIFIKNNRYGYKHFVFLK</sequence>
<dbReference type="SMART" id="SM00516">
    <property type="entry name" value="SEC14"/>
    <property type="match status" value="2"/>
</dbReference>
<dbReference type="SMART" id="SM01100">
    <property type="entry name" value="CRAL_TRIO_N"/>
    <property type="match status" value="2"/>
</dbReference>
<proteinExistence type="predicted"/>
<dbReference type="Gene3D" id="1.20.5.1200">
    <property type="entry name" value="Alpha-tocopherol transfer"/>
    <property type="match status" value="2"/>
</dbReference>
<dbReference type="InterPro" id="IPR036273">
    <property type="entry name" value="CRAL/TRIO_N_dom_sf"/>
</dbReference>
<dbReference type="SUPFAM" id="SSF52087">
    <property type="entry name" value="CRAL/TRIO domain"/>
    <property type="match status" value="2"/>
</dbReference>
<dbReference type="InterPro" id="IPR001251">
    <property type="entry name" value="CRAL-TRIO_dom"/>
</dbReference>